<dbReference type="AlphaFoldDB" id="A0A4Y2CUM9"/>
<dbReference type="EMBL" id="BGPR01000242">
    <property type="protein sequence ID" value="GBM07398.1"/>
    <property type="molecule type" value="Genomic_DNA"/>
</dbReference>
<evidence type="ECO:0000313" key="2">
    <source>
        <dbReference type="Proteomes" id="UP000499080"/>
    </source>
</evidence>
<reference evidence="1 2" key="1">
    <citation type="journal article" date="2019" name="Sci. Rep.">
        <title>Orb-weaving spider Araneus ventricosus genome elucidates the spidroin gene catalogue.</title>
        <authorList>
            <person name="Kono N."/>
            <person name="Nakamura H."/>
            <person name="Ohtoshi R."/>
            <person name="Moran D.A.P."/>
            <person name="Shinohara A."/>
            <person name="Yoshida Y."/>
            <person name="Fujiwara M."/>
            <person name="Mori M."/>
            <person name="Tomita M."/>
            <person name="Arakawa K."/>
        </authorList>
    </citation>
    <scope>NUCLEOTIDE SEQUENCE [LARGE SCALE GENOMIC DNA]</scope>
</reference>
<proteinExistence type="predicted"/>
<evidence type="ECO:0000313" key="1">
    <source>
        <dbReference type="EMBL" id="GBM07398.1"/>
    </source>
</evidence>
<organism evidence="1 2">
    <name type="scientific">Araneus ventricosus</name>
    <name type="common">Orbweaver spider</name>
    <name type="synonym">Epeira ventricosa</name>
    <dbReference type="NCBI Taxonomy" id="182803"/>
    <lineage>
        <taxon>Eukaryota</taxon>
        <taxon>Metazoa</taxon>
        <taxon>Ecdysozoa</taxon>
        <taxon>Arthropoda</taxon>
        <taxon>Chelicerata</taxon>
        <taxon>Arachnida</taxon>
        <taxon>Araneae</taxon>
        <taxon>Araneomorphae</taxon>
        <taxon>Entelegynae</taxon>
        <taxon>Araneoidea</taxon>
        <taxon>Araneidae</taxon>
        <taxon>Araneus</taxon>
    </lineage>
</organism>
<dbReference type="Proteomes" id="UP000499080">
    <property type="component" value="Unassembled WGS sequence"/>
</dbReference>
<sequence>MRLSYCKIGFNWSIYRNLFSNEIKATRKKRIYVTRPGLTPFCSFLSLMFSTGHQLFDGILMREHFVTRQHHTTPREASGVVDGPRIRSVLHRQDSRELVYQMKNIQQNRRQLKTNSFGISL</sequence>
<gene>
    <name evidence="1" type="ORF">AVEN_26476_1</name>
</gene>
<protein>
    <submittedName>
        <fullName evidence="1">Uncharacterized protein</fullName>
    </submittedName>
</protein>
<accession>A0A4Y2CUM9</accession>
<comment type="caution">
    <text evidence="1">The sequence shown here is derived from an EMBL/GenBank/DDBJ whole genome shotgun (WGS) entry which is preliminary data.</text>
</comment>
<name>A0A4Y2CUM9_ARAVE</name>
<keyword evidence="2" id="KW-1185">Reference proteome</keyword>